<organism evidence="3 4">
    <name type="scientific">Solimonas aquatica</name>
    <dbReference type="NCBI Taxonomy" id="489703"/>
    <lineage>
        <taxon>Bacteria</taxon>
        <taxon>Pseudomonadati</taxon>
        <taxon>Pseudomonadota</taxon>
        <taxon>Gammaproteobacteria</taxon>
        <taxon>Nevskiales</taxon>
        <taxon>Nevskiaceae</taxon>
        <taxon>Solimonas</taxon>
    </lineage>
</organism>
<proteinExistence type="predicted"/>
<keyword evidence="1" id="KW-0472">Membrane</keyword>
<dbReference type="AlphaFoldDB" id="A0A1H9JV75"/>
<feature type="transmembrane region" description="Helical" evidence="1">
    <location>
        <begin position="213"/>
        <end position="231"/>
    </location>
</feature>
<feature type="transmembrane region" description="Helical" evidence="1">
    <location>
        <begin position="273"/>
        <end position="299"/>
    </location>
</feature>
<feature type="signal peptide" evidence="2">
    <location>
        <begin position="1"/>
        <end position="19"/>
    </location>
</feature>
<dbReference type="OrthoDB" id="9808870at2"/>
<keyword evidence="1" id="KW-1133">Transmembrane helix</keyword>
<dbReference type="Pfam" id="PF13795">
    <property type="entry name" value="HupE_UreJ_2"/>
    <property type="match status" value="1"/>
</dbReference>
<gene>
    <name evidence="3" type="ORF">SAMN04488038_11286</name>
</gene>
<evidence type="ECO:0000256" key="1">
    <source>
        <dbReference type="SAM" id="Phobius"/>
    </source>
</evidence>
<evidence type="ECO:0000256" key="2">
    <source>
        <dbReference type="SAM" id="SignalP"/>
    </source>
</evidence>
<dbReference type="EMBL" id="FOFS01000012">
    <property type="protein sequence ID" value="SEQ90720.1"/>
    <property type="molecule type" value="Genomic_DNA"/>
</dbReference>
<accession>A0A1H9JV75</accession>
<keyword evidence="1" id="KW-0812">Transmembrane</keyword>
<keyword evidence="4" id="KW-1185">Reference proteome</keyword>
<evidence type="ECO:0000313" key="4">
    <source>
        <dbReference type="Proteomes" id="UP000199233"/>
    </source>
</evidence>
<feature type="transmembrane region" description="Helical" evidence="1">
    <location>
        <begin position="243"/>
        <end position="261"/>
    </location>
</feature>
<evidence type="ECO:0000313" key="3">
    <source>
        <dbReference type="EMBL" id="SEQ90720.1"/>
    </source>
</evidence>
<dbReference type="InterPro" id="IPR032809">
    <property type="entry name" value="Put_HupE_UreJ"/>
</dbReference>
<sequence length="340" mass="36565">MNRLLLALLCLLLLGPARAHEMRPVFLGLSELPDASIEARLKLPVFRSGDVAALQLKLPADCRHLGAPENSLSGESLLQRSRLRCAQGLDGLSLELQGFSALVPDGLVTARFADGREASYAVSREYPRVHLEAQGVQQPARGLLAYVPIGIRHILLGPDHLLFVLGLLLVWRRSGARRRVLIATVTAFTFAHSLTLSLAVLGAYSLPPAPVEALIALSILLLAVELARAAGKPPDTLSFRKPWLVAFSFGLLHGFGFAGALRDTGLPEQAQAWALLLFNLGVELGQLAFIASLAVLHALLRRATPLRMPQLAGALHLLMGSVAAAWFIERSAQVLGVWNA</sequence>
<dbReference type="Proteomes" id="UP000199233">
    <property type="component" value="Unassembled WGS sequence"/>
</dbReference>
<feature type="transmembrane region" description="Helical" evidence="1">
    <location>
        <begin position="311"/>
        <end position="328"/>
    </location>
</feature>
<dbReference type="STRING" id="489703.SAMN04488038_11286"/>
<feature type="transmembrane region" description="Helical" evidence="1">
    <location>
        <begin position="180"/>
        <end position="201"/>
    </location>
</feature>
<keyword evidence="2" id="KW-0732">Signal</keyword>
<dbReference type="RefSeq" id="WP_093288043.1">
    <property type="nucleotide sequence ID" value="NZ_FOFS01000012.1"/>
</dbReference>
<reference evidence="3 4" key="1">
    <citation type="submission" date="2016-10" db="EMBL/GenBank/DDBJ databases">
        <authorList>
            <person name="de Groot N.N."/>
        </authorList>
    </citation>
    <scope>NUCLEOTIDE SEQUENCE [LARGE SCALE GENOMIC DNA]</scope>
    <source>
        <strain evidence="3 4">DSM 25927</strain>
    </source>
</reference>
<feature type="transmembrane region" description="Helical" evidence="1">
    <location>
        <begin position="149"/>
        <end position="171"/>
    </location>
</feature>
<protein>
    <submittedName>
        <fullName evidence="3">HupE / UreJ protein</fullName>
    </submittedName>
</protein>
<name>A0A1H9JV75_9GAMM</name>
<feature type="chain" id="PRO_5011640383" evidence="2">
    <location>
        <begin position="20"/>
        <end position="340"/>
    </location>
</feature>